<dbReference type="Pfam" id="PF10536">
    <property type="entry name" value="PMD"/>
    <property type="match status" value="1"/>
</dbReference>
<dbReference type="InterPro" id="IPR019557">
    <property type="entry name" value="AminoTfrase-like_pln_mobile"/>
</dbReference>
<keyword evidence="3" id="KW-1185">Reference proteome</keyword>
<evidence type="ECO:0000259" key="1">
    <source>
        <dbReference type="Pfam" id="PF10536"/>
    </source>
</evidence>
<evidence type="ECO:0000313" key="3">
    <source>
        <dbReference type="Proteomes" id="UP001153076"/>
    </source>
</evidence>
<accession>A0A9Q1K8J0</accession>
<dbReference type="PANTHER" id="PTHR36607:SF20">
    <property type="entry name" value="AMINOTRANSFERASE-LIKE PLANT MOBILE DOMAIN-CONTAINING PROTEIN"/>
    <property type="match status" value="1"/>
</dbReference>
<feature type="domain" description="Aminotransferase-like plant mobile" evidence="1">
    <location>
        <begin position="88"/>
        <end position="306"/>
    </location>
</feature>
<sequence length="315" mass="36171">MASEVGILLHNLERIGGLPTLGAMYEEFLPPNKDLAKHNKYPTIVIELLRIHVELYKFYNTTFIENIWCTLPTRNKRTLRRRKLRPRKGAILHTSCQEQMLDLNVTTKCEFITFLAFWLSRIVLPHGKEVIRPETFVMAALMAPRQRISLALIVLSYNYYGLGDVASHPNHHGKANAIFPIHYVIGWLAELFPSLYRRRPGSDYLGDFSSLFCYAGLLGSKLSLPQARHIFKDGGYLSLRASSYREDSRNGRDVIDMGLSDKDFKFLLSIWSFVLPVHVGAELLLEPYYPNRLARQFGFDQGVPSNHLSFIRSLR</sequence>
<protein>
    <recommendedName>
        <fullName evidence="1">Aminotransferase-like plant mobile domain-containing protein</fullName>
    </recommendedName>
</protein>
<dbReference type="EMBL" id="JAKOGI010000246">
    <property type="protein sequence ID" value="KAJ8438652.1"/>
    <property type="molecule type" value="Genomic_DNA"/>
</dbReference>
<evidence type="ECO:0000313" key="2">
    <source>
        <dbReference type="EMBL" id="KAJ8438652.1"/>
    </source>
</evidence>
<comment type="caution">
    <text evidence="2">The sequence shown here is derived from an EMBL/GenBank/DDBJ whole genome shotgun (WGS) entry which is preliminary data.</text>
</comment>
<organism evidence="2 3">
    <name type="scientific">Carnegiea gigantea</name>
    <dbReference type="NCBI Taxonomy" id="171969"/>
    <lineage>
        <taxon>Eukaryota</taxon>
        <taxon>Viridiplantae</taxon>
        <taxon>Streptophyta</taxon>
        <taxon>Embryophyta</taxon>
        <taxon>Tracheophyta</taxon>
        <taxon>Spermatophyta</taxon>
        <taxon>Magnoliopsida</taxon>
        <taxon>eudicotyledons</taxon>
        <taxon>Gunneridae</taxon>
        <taxon>Pentapetalae</taxon>
        <taxon>Caryophyllales</taxon>
        <taxon>Cactineae</taxon>
        <taxon>Cactaceae</taxon>
        <taxon>Cactoideae</taxon>
        <taxon>Echinocereeae</taxon>
        <taxon>Carnegiea</taxon>
    </lineage>
</organism>
<gene>
    <name evidence="2" type="ORF">Cgig2_016398</name>
</gene>
<dbReference type="AlphaFoldDB" id="A0A9Q1K8J0"/>
<dbReference type="Proteomes" id="UP001153076">
    <property type="component" value="Unassembled WGS sequence"/>
</dbReference>
<name>A0A9Q1K8J0_9CARY</name>
<dbReference type="PANTHER" id="PTHR36607">
    <property type="entry name" value="1,2-DIHYDROXY-3-KETO-5-METHYLTHIOPENTENE DIOXYGENASE 4"/>
    <property type="match status" value="1"/>
</dbReference>
<proteinExistence type="predicted"/>
<dbReference type="OrthoDB" id="694455at2759"/>
<reference evidence="2" key="1">
    <citation type="submission" date="2022-04" db="EMBL/GenBank/DDBJ databases">
        <title>Carnegiea gigantea Genome sequencing and assembly v2.</title>
        <authorList>
            <person name="Copetti D."/>
            <person name="Sanderson M.J."/>
            <person name="Burquez A."/>
            <person name="Wojciechowski M.F."/>
        </authorList>
    </citation>
    <scope>NUCLEOTIDE SEQUENCE</scope>
    <source>
        <strain evidence="2">SGP5-SGP5p</strain>
        <tissue evidence="2">Aerial part</tissue>
    </source>
</reference>